<feature type="transmembrane region" description="Helical" evidence="7">
    <location>
        <begin position="298"/>
        <end position="319"/>
    </location>
</feature>
<feature type="transmembrane region" description="Helical" evidence="7">
    <location>
        <begin position="383"/>
        <end position="400"/>
    </location>
</feature>
<dbReference type="InterPro" id="IPR032816">
    <property type="entry name" value="VTT_dom"/>
</dbReference>
<feature type="region of interest" description="Disordered" evidence="6">
    <location>
        <begin position="1"/>
        <end position="66"/>
    </location>
</feature>
<dbReference type="InterPro" id="IPR015414">
    <property type="entry name" value="TMEM64"/>
</dbReference>
<feature type="compositionally biased region" description="Acidic residues" evidence="6">
    <location>
        <begin position="52"/>
        <end position="64"/>
    </location>
</feature>
<dbReference type="PANTHER" id="PTHR12677">
    <property type="entry name" value="GOLGI APPARATUS MEMBRANE PROTEIN TVP38-RELATED"/>
    <property type="match status" value="1"/>
</dbReference>
<evidence type="ECO:0000256" key="6">
    <source>
        <dbReference type="SAM" id="MobiDB-lite"/>
    </source>
</evidence>
<organism evidence="9 10">
    <name type="scientific">Podila minutissima</name>
    <dbReference type="NCBI Taxonomy" id="64525"/>
    <lineage>
        <taxon>Eukaryota</taxon>
        <taxon>Fungi</taxon>
        <taxon>Fungi incertae sedis</taxon>
        <taxon>Mucoromycota</taxon>
        <taxon>Mortierellomycotina</taxon>
        <taxon>Mortierellomycetes</taxon>
        <taxon>Mortierellales</taxon>
        <taxon>Mortierellaceae</taxon>
        <taxon>Podila</taxon>
    </lineage>
</organism>
<evidence type="ECO:0000256" key="5">
    <source>
        <dbReference type="ARBA" id="ARBA00023136"/>
    </source>
</evidence>
<comment type="caution">
    <text evidence="9">The sequence shown here is derived from an EMBL/GenBank/DDBJ whole genome shotgun (WGS) entry which is preliminary data.</text>
</comment>
<protein>
    <recommendedName>
        <fullName evidence="8">VTT domain-containing protein</fullName>
    </recommendedName>
</protein>
<keyword evidence="2" id="KW-1003">Cell membrane</keyword>
<evidence type="ECO:0000256" key="1">
    <source>
        <dbReference type="ARBA" id="ARBA00004651"/>
    </source>
</evidence>
<evidence type="ECO:0000256" key="7">
    <source>
        <dbReference type="SAM" id="Phobius"/>
    </source>
</evidence>
<evidence type="ECO:0000259" key="8">
    <source>
        <dbReference type="Pfam" id="PF09335"/>
    </source>
</evidence>
<feature type="domain" description="VTT" evidence="8">
    <location>
        <begin position="162"/>
        <end position="280"/>
    </location>
</feature>
<dbReference type="Proteomes" id="UP000696485">
    <property type="component" value="Unassembled WGS sequence"/>
</dbReference>
<sequence>MTKSPFDALGDTDQGHTNSDEHAQHAGSQTNTSSTNLDNAATTSTSRGESTIDADSDSDGDEDSPLMRKTVKLGQSVLESSIAKATWANWSRSTGLHPQTWTRHTCIKGTLLLVLLTAIILSFAVIRVQDHIKEILSYIDDHKQVGAVLFVTFYTVACWLFLPGSLFTIGAGFLFKPFPFALGIVVLGDILGTIGSFLLGRYIFYDWVKQTMSKHPKFGALDQVIKDDGWKIVVMIRLTPIPFNLITYFFSITSIHIWTMIWATAVGVFPGSCLGIWVGSLLKDLSGVDNPELETKNLVILAMNGVFIVCCILTLSIFGKQALRKALGKLDRHQAALDGTLDGVTVVPGQEEEQNEARDGTAEQDILLPSSAEETGFTRTEKIAFGAIALVALTNIFPITPSSTTKPDLVAIKSLQQLVHKQTLEIESVIQQLYDTISVFQRVVQVMVQLERQVESAIERIEPSKLLATIHSSPPSSSSSSSPSSLKKSYAFEPSLVETAEIAPLDVLDWVGRIRAMYAQELYLKQAQIHPGMTALERFESLADLQHSWGLQKRIDFGLEQEIVERIKAYRRVREFSSRTRDENIAKCSATSALGSLSIGASPSIRSSGGGGGSVRAILDSPTRASLASAQIQQLDLTLDWDTTYSDLKLVRDTLLRLPIVKLRLDYRSHSGPASDIVNRSKRGRPMAQLMIQHPHLVLVDFVDTRGFFSRSTQDCCTAVPISSITGSKLLRPSSPNPLTTSHIREVHIDGTFDYEIYHGRIKTMLEHCPQLMAMTLKCKDFDFVWTIYTLRELATHLPPVPLPGSGVAHFSAGFDRHDPYLETLLIDDNFSNDHITLLEQVTGDHCKLRLLEMRVGFALIANSAITDLGQDCLIGVNKWLAMLEQHIPQSPPSSSSSSDVDQRSAYAILVLEFRGGGGVLKPATVQSLVWILGLAPKLQIRGMTNFEMDTTDWDQVLEVVSLDDLKELSLEETNVNGHHAGLLMNRIETGDPLKVLTLGKTALKPQDV</sequence>
<feature type="transmembrane region" description="Helical" evidence="7">
    <location>
        <begin position="180"/>
        <end position="204"/>
    </location>
</feature>
<keyword evidence="4 7" id="KW-1133">Transmembrane helix</keyword>
<dbReference type="AlphaFoldDB" id="A0A9P5ST49"/>
<keyword evidence="10" id="KW-1185">Reference proteome</keyword>
<dbReference type="EMBL" id="JAAAUY010000078">
    <property type="protein sequence ID" value="KAF9335969.1"/>
    <property type="molecule type" value="Genomic_DNA"/>
</dbReference>
<dbReference type="GO" id="GO:0005886">
    <property type="term" value="C:plasma membrane"/>
    <property type="evidence" value="ECO:0007669"/>
    <property type="project" value="UniProtKB-SubCell"/>
</dbReference>
<dbReference type="PANTHER" id="PTHR12677:SF59">
    <property type="entry name" value="GOLGI APPARATUS MEMBRANE PROTEIN TVP38-RELATED"/>
    <property type="match status" value="1"/>
</dbReference>
<feature type="transmembrane region" description="Helical" evidence="7">
    <location>
        <begin position="245"/>
        <end position="278"/>
    </location>
</feature>
<accession>A0A9P5ST49</accession>
<feature type="transmembrane region" description="Helical" evidence="7">
    <location>
        <begin position="109"/>
        <end position="126"/>
    </location>
</feature>
<feature type="transmembrane region" description="Helical" evidence="7">
    <location>
        <begin position="147"/>
        <end position="174"/>
    </location>
</feature>
<reference evidence="9" key="1">
    <citation type="journal article" date="2020" name="Fungal Divers.">
        <title>Resolving the Mortierellaceae phylogeny through synthesis of multi-gene phylogenetics and phylogenomics.</title>
        <authorList>
            <person name="Vandepol N."/>
            <person name="Liber J."/>
            <person name="Desiro A."/>
            <person name="Na H."/>
            <person name="Kennedy M."/>
            <person name="Barry K."/>
            <person name="Grigoriev I.V."/>
            <person name="Miller A.N."/>
            <person name="O'Donnell K."/>
            <person name="Stajich J.E."/>
            <person name="Bonito G."/>
        </authorList>
    </citation>
    <scope>NUCLEOTIDE SEQUENCE</scope>
    <source>
        <strain evidence="9">NVP1</strain>
    </source>
</reference>
<evidence type="ECO:0000313" key="9">
    <source>
        <dbReference type="EMBL" id="KAF9335969.1"/>
    </source>
</evidence>
<keyword evidence="5 7" id="KW-0472">Membrane</keyword>
<evidence type="ECO:0000313" key="10">
    <source>
        <dbReference type="Proteomes" id="UP000696485"/>
    </source>
</evidence>
<name>A0A9P5ST49_9FUNG</name>
<gene>
    <name evidence="9" type="ORF">BG006_010113</name>
</gene>
<keyword evidence="3 7" id="KW-0812">Transmembrane</keyword>
<proteinExistence type="predicted"/>
<evidence type="ECO:0000256" key="3">
    <source>
        <dbReference type="ARBA" id="ARBA00022692"/>
    </source>
</evidence>
<feature type="compositionally biased region" description="Polar residues" evidence="6">
    <location>
        <begin position="26"/>
        <end position="49"/>
    </location>
</feature>
<evidence type="ECO:0000256" key="2">
    <source>
        <dbReference type="ARBA" id="ARBA00022475"/>
    </source>
</evidence>
<comment type="subcellular location">
    <subcellularLocation>
        <location evidence="1">Cell membrane</location>
        <topology evidence="1">Multi-pass membrane protein</topology>
    </subcellularLocation>
</comment>
<dbReference type="Pfam" id="PF09335">
    <property type="entry name" value="VTT_dom"/>
    <property type="match status" value="1"/>
</dbReference>
<evidence type="ECO:0000256" key="4">
    <source>
        <dbReference type="ARBA" id="ARBA00022989"/>
    </source>
</evidence>